<dbReference type="InterPro" id="IPR017853">
    <property type="entry name" value="GH"/>
</dbReference>
<dbReference type="Proteomes" id="UP000533639">
    <property type="component" value="Unassembled WGS sequence"/>
</dbReference>
<keyword evidence="7" id="KW-1185">Reference proteome</keyword>
<dbReference type="FunFam" id="3.90.400.10:FF:000002">
    <property type="entry name" value="Sucrose isomerase"/>
    <property type="match status" value="1"/>
</dbReference>
<evidence type="ECO:0000256" key="1">
    <source>
        <dbReference type="ARBA" id="ARBA00008061"/>
    </source>
</evidence>
<dbReference type="Gene3D" id="3.90.400.10">
    <property type="entry name" value="Oligo-1,6-glucosidase, Domain 2"/>
    <property type="match status" value="1"/>
</dbReference>
<dbReference type="PANTHER" id="PTHR10357:SF179">
    <property type="entry name" value="NEUTRAL AND BASIC AMINO ACID TRANSPORT PROTEIN RBAT"/>
    <property type="match status" value="1"/>
</dbReference>
<dbReference type="GO" id="GO:0009313">
    <property type="term" value="P:oligosaccharide catabolic process"/>
    <property type="evidence" value="ECO:0007669"/>
    <property type="project" value="TreeGrafter"/>
</dbReference>
<keyword evidence="2 6" id="KW-0378">Hydrolase</keyword>
<evidence type="ECO:0000256" key="2">
    <source>
        <dbReference type="ARBA" id="ARBA00022801"/>
    </source>
</evidence>
<name>A0A9N8P1Y8_9FLAO</name>
<feature type="domain" description="Glycosyl hydrolase family 13 catalytic" evidence="5">
    <location>
        <begin position="38"/>
        <end position="419"/>
    </location>
</feature>
<evidence type="ECO:0000259" key="5">
    <source>
        <dbReference type="SMART" id="SM00642"/>
    </source>
</evidence>
<accession>A0A9N8P1Y8</accession>
<dbReference type="InterPro" id="IPR045857">
    <property type="entry name" value="O16G_dom_2"/>
</dbReference>
<dbReference type="PANTHER" id="PTHR10357">
    <property type="entry name" value="ALPHA-AMYLASE FAMILY MEMBER"/>
    <property type="match status" value="1"/>
</dbReference>
<evidence type="ECO:0000313" key="6">
    <source>
        <dbReference type="EMBL" id="CAC9974520.1"/>
    </source>
</evidence>
<dbReference type="Pfam" id="PF00128">
    <property type="entry name" value="Alpha-amylase"/>
    <property type="match status" value="1"/>
</dbReference>
<dbReference type="InterPro" id="IPR006047">
    <property type="entry name" value="GH13_cat_dom"/>
</dbReference>
<dbReference type="GO" id="GO:0004556">
    <property type="term" value="F:alpha-amylase activity"/>
    <property type="evidence" value="ECO:0007669"/>
    <property type="project" value="TreeGrafter"/>
</dbReference>
<evidence type="ECO:0000256" key="4">
    <source>
        <dbReference type="SAM" id="SignalP"/>
    </source>
</evidence>
<comment type="similarity">
    <text evidence="1">Belongs to the glycosyl hydrolase 13 family.</text>
</comment>
<feature type="signal peptide" evidence="4">
    <location>
        <begin position="1"/>
        <end position="22"/>
    </location>
</feature>
<feature type="chain" id="PRO_5040330222" evidence="4">
    <location>
        <begin position="23"/>
        <end position="540"/>
    </location>
</feature>
<keyword evidence="3 6" id="KW-0326">Glycosidase</keyword>
<dbReference type="EC" id="3.2.1.10" evidence="6"/>
<reference evidence="6 7" key="1">
    <citation type="submission" date="2020-06" db="EMBL/GenBank/DDBJ databases">
        <authorList>
            <person name="Criscuolo A."/>
        </authorList>
    </citation>
    <scope>NUCLEOTIDE SEQUENCE [LARGE SCALE GENOMIC DNA]</scope>
    <source>
        <strain evidence="6">PXU-55</strain>
    </source>
</reference>
<proteinExistence type="inferred from homology"/>
<dbReference type="Gene3D" id="3.20.20.80">
    <property type="entry name" value="Glycosidases"/>
    <property type="match status" value="1"/>
</dbReference>
<gene>
    <name evidence="6" type="primary">malL</name>
    <name evidence="6" type="ORF">FLAPXU55_02217</name>
</gene>
<keyword evidence="4" id="KW-0732">Signal</keyword>
<dbReference type="GO" id="GO:0004574">
    <property type="term" value="F:oligo-1,6-glucosidase activity"/>
    <property type="evidence" value="ECO:0007669"/>
    <property type="project" value="UniProtKB-EC"/>
</dbReference>
<dbReference type="EMBL" id="CAIJDE010000041">
    <property type="protein sequence ID" value="CAC9974520.1"/>
    <property type="molecule type" value="Genomic_DNA"/>
</dbReference>
<protein>
    <submittedName>
        <fullName evidence="6">Oligo-1,6-glucosidase</fullName>
        <ecNumber evidence="6">3.2.1.10</ecNumber>
    </submittedName>
</protein>
<dbReference type="SMART" id="SM00642">
    <property type="entry name" value="Aamy"/>
    <property type="match status" value="1"/>
</dbReference>
<dbReference type="RefSeq" id="WP_180857709.1">
    <property type="nucleotide sequence ID" value="NZ_CAIJDE010000041.1"/>
</dbReference>
<evidence type="ECO:0000313" key="7">
    <source>
        <dbReference type="Proteomes" id="UP000533639"/>
    </source>
</evidence>
<evidence type="ECO:0000256" key="3">
    <source>
        <dbReference type="ARBA" id="ARBA00023295"/>
    </source>
</evidence>
<comment type="caution">
    <text evidence="6">The sequence shown here is derived from an EMBL/GenBank/DDBJ whole genome shotgun (WGS) entry which is preliminary data.</text>
</comment>
<sequence length="540" mass="62557">MKSTLNCITFFLLIFYSNISTAQKTADKKWWKESVFYQIYMPSYADSNGDGYGDFKGMTQKLDYLKELGIKGIWLTPFLTSPKVDNGYDIANYYEVDPTYGTKADFDIFLNEAHKRGIKVIIDMVLNHTSTDCKWFQESRKSKDNPYRDYYIWKDEPNNWESFFGGTAWEKDIATNQYYYHKFDKRMADLNWSNPKVVAEVQKILRFWLDSGVDGFRLDVINFLTTNGITKDNPMKNGQQEHLNDIDQEGVKNAMKIIKSTVNEYDNRFIVGEIGSDKIEVLKQYQSQDLLDVVFNFNFGSIKEFSTQRIFDELQSMEKNMSNYPTLFFGSHDMPRMIDRLADGNTDRATALAALILTAKGVPFIYYGEEIGMHNIIAQNISEMVDIQGKTHYQLAIAKGKNDKESLLEANEHNRDKSRSPMQWNREAFAGFSTEKSWIKINPDHKEINVDALKPQKKSILNSYKKLIALRNKEKVLQYGIYDNLELEGDKISFTRSFENEKITVLINFGIKKEITLPANVKVLMGSKILKPNSFIIYKN</sequence>
<dbReference type="SUPFAM" id="SSF51445">
    <property type="entry name" value="(Trans)glycosidases"/>
    <property type="match status" value="1"/>
</dbReference>
<organism evidence="6 7">
    <name type="scientific">Flavobacterium panici</name>
    <dbReference type="NCBI Taxonomy" id="2654843"/>
    <lineage>
        <taxon>Bacteria</taxon>
        <taxon>Pseudomonadati</taxon>
        <taxon>Bacteroidota</taxon>
        <taxon>Flavobacteriia</taxon>
        <taxon>Flavobacteriales</taxon>
        <taxon>Flavobacteriaceae</taxon>
        <taxon>Flavobacterium</taxon>
    </lineage>
</organism>
<dbReference type="AlphaFoldDB" id="A0A9N8P1Y8"/>
<dbReference type="CDD" id="cd11333">
    <property type="entry name" value="AmyAc_SI_OligoGlu_DGase"/>
    <property type="match status" value="1"/>
</dbReference>